<keyword evidence="11 16" id="KW-0376">Hydrogen peroxide</keyword>
<evidence type="ECO:0000256" key="5">
    <source>
        <dbReference type="ARBA" id="ARBA00022559"/>
    </source>
</evidence>
<feature type="domain" description="Plant heme peroxidase family profile" evidence="17">
    <location>
        <begin position="43"/>
        <end position="271"/>
    </location>
</feature>
<keyword evidence="4 16" id="KW-0964">Secreted</keyword>
<dbReference type="Proteomes" id="UP000237347">
    <property type="component" value="Unassembled WGS sequence"/>
</dbReference>
<evidence type="ECO:0000256" key="2">
    <source>
        <dbReference type="ARBA" id="ARBA00002322"/>
    </source>
</evidence>
<dbReference type="InterPro" id="IPR000823">
    <property type="entry name" value="Peroxidase_pln"/>
</dbReference>
<feature type="disulfide bond" evidence="15">
    <location>
        <begin position="53"/>
        <end position="132"/>
    </location>
</feature>
<feature type="disulfide bond" evidence="15">
    <location>
        <begin position="176"/>
        <end position="203"/>
    </location>
</feature>
<proteinExistence type="inferred from homology"/>
<evidence type="ECO:0000256" key="6">
    <source>
        <dbReference type="ARBA" id="ARBA00022617"/>
    </source>
</evidence>
<dbReference type="PRINTS" id="PR00458">
    <property type="entry name" value="PEROXIDASE"/>
</dbReference>
<keyword evidence="7 13" id="KW-0479">Metal-binding</keyword>
<feature type="binding site" evidence="13">
    <location>
        <position position="214"/>
    </location>
    <ligand>
        <name>Ca(2+)</name>
        <dbReference type="ChEBI" id="CHEBI:29108"/>
        <label>2</label>
    </ligand>
</feature>
<dbReference type="Gene3D" id="1.10.520.10">
    <property type="match status" value="1"/>
</dbReference>
<feature type="binding site" evidence="13">
    <location>
        <position position="92"/>
    </location>
    <ligand>
        <name>Ca(2+)</name>
        <dbReference type="ChEBI" id="CHEBI:29108"/>
        <label>1</label>
    </ligand>
</feature>
<sequence length="281" mass="31024">MVIGKILGLILLMEMIVHGFRFEVVDGFRFDVVNGFRFGVVDGLSMDYYLRRCPLAELIVKIKVIKALQADPTLAASLVRLHFHDCFIEGCDGSVLLNSTTQNKAERDSPANLSLRGFEIIDEIKEELEKQCPGIVSCADILAMAARDAVCKAGGPLYDIPKGRMDGAHTLGVARCSSFKNRLVGGLDANLNADFAKTLFTTCSASDTAEQPFDETRNTFDNLYYRALQCKSGVLDSDQTLYASAETKGIVDSYASNKVMFFSDFKRAMIETIARPRQPVF</sequence>
<keyword evidence="10 15" id="KW-1015">Disulfide bond</keyword>
<keyword evidence="9 13" id="KW-0408">Iron</keyword>
<keyword evidence="8 16" id="KW-0560">Oxidoreductase</keyword>
<evidence type="ECO:0000256" key="16">
    <source>
        <dbReference type="RuleBase" id="RU362060"/>
    </source>
</evidence>
<dbReference type="InterPro" id="IPR002016">
    <property type="entry name" value="Haem_peroxidase"/>
</dbReference>
<evidence type="ECO:0000256" key="10">
    <source>
        <dbReference type="ARBA" id="ARBA00023157"/>
    </source>
</evidence>
<evidence type="ECO:0000256" key="1">
    <source>
        <dbReference type="ARBA" id="ARBA00000189"/>
    </source>
</evidence>
<dbReference type="AlphaFoldDB" id="A0AAW0KQ64"/>
<dbReference type="FunFam" id="1.10.520.10:FF:000008">
    <property type="entry name" value="Peroxidase"/>
    <property type="match status" value="1"/>
</dbReference>
<evidence type="ECO:0000256" key="4">
    <source>
        <dbReference type="ARBA" id="ARBA00022525"/>
    </source>
</evidence>
<feature type="disulfide bond" evidence="15">
    <location>
        <begin position="86"/>
        <end position="91"/>
    </location>
</feature>
<gene>
    <name evidence="18" type="primary">PER47_0</name>
    <name evidence="18" type="ORF">CFP56_017002</name>
</gene>
<protein>
    <recommendedName>
        <fullName evidence="3 16">Peroxidase</fullName>
        <ecNumber evidence="3 16">1.11.1.7</ecNumber>
    </recommendedName>
</protein>
<feature type="chain" id="PRO_5043102081" description="Peroxidase" evidence="16">
    <location>
        <begin position="20"/>
        <end position="281"/>
    </location>
</feature>
<dbReference type="EC" id="1.11.1.7" evidence="3 16"/>
<comment type="cofactor">
    <cofactor evidence="13 16">
        <name>heme b</name>
        <dbReference type="ChEBI" id="CHEBI:60344"/>
    </cofactor>
    <text evidence="13 16">Binds 1 heme b (iron(II)-protoporphyrin IX) group per subunit.</text>
</comment>
<feature type="binding site" evidence="13">
    <location>
        <position position="85"/>
    </location>
    <ligand>
        <name>Ca(2+)</name>
        <dbReference type="ChEBI" id="CHEBI:29108"/>
        <label>1</label>
    </ligand>
</feature>
<evidence type="ECO:0000256" key="15">
    <source>
        <dbReference type="PIRSR" id="PIRSR600823-5"/>
    </source>
</evidence>
<dbReference type="SUPFAM" id="SSF48113">
    <property type="entry name" value="Heme-dependent peroxidases"/>
    <property type="match status" value="1"/>
</dbReference>
<dbReference type="PRINTS" id="PR00461">
    <property type="entry name" value="PLPEROXIDASE"/>
</dbReference>
<feature type="binding site" evidence="13">
    <location>
        <position position="221"/>
    </location>
    <ligand>
        <name>Ca(2+)</name>
        <dbReference type="ChEBI" id="CHEBI:29108"/>
        <label>2</label>
    </ligand>
</feature>
<feature type="binding site" evidence="13">
    <location>
        <position position="90"/>
    </location>
    <ligand>
        <name>Ca(2+)</name>
        <dbReference type="ChEBI" id="CHEBI:29108"/>
        <label>1</label>
    </ligand>
</feature>
<feature type="site" description="Transition state stabilizer" evidence="14">
    <location>
        <position position="80"/>
    </location>
</feature>
<evidence type="ECO:0000313" key="18">
    <source>
        <dbReference type="EMBL" id="KAK7840141.1"/>
    </source>
</evidence>
<evidence type="ECO:0000256" key="8">
    <source>
        <dbReference type="ARBA" id="ARBA00023002"/>
    </source>
</evidence>
<evidence type="ECO:0000256" key="3">
    <source>
        <dbReference type="ARBA" id="ARBA00012313"/>
    </source>
</evidence>
<evidence type="ECO:0000256" key="9">
    <source>
        <dbReference type="ARBA" id="ARBA00023004"/>
    </source>
</evidence>
<dbReference type="GO" id="GO:0020037">
    <property type="term" value="F:heme binding"/>
    <property type="evidence" value="ECO:0007669"/>
    <property type="project" value="UniProtKB-UniRule"/>
</dbReference>
<keyword evidence="19" id="KW-1185">Reference proteome</keyword>
<feature type="binding site" evidence="13">
    <location>
        <position position="170"/>
    </location>
    <ligand>
        <name>Ca(2+)</name>
        <dbReference type="ChEBI" id="CHEBI:29108"/>
        <label>2</label>
    </ligand>
</feature>
<comment type="catalytic activity">
    <reaction evidence="1 16">
        <text>2 a phenolic donor + H2O2 = 2 a phenolic radical donor + 2 H2O</text>
        <dbReference type="Rhea" id="RHEA:56136"/>
        <dbReference type="ChEBI" id="CHEBI:15377"/>
        <dbReference type="ChEBI" id="CHEBI:16240"/>
        <dbReference type="ChEBI" id="CHEBI:139520"/>
        <dbReference type="ChEBI" id="CHEBI:139521"/>
        <dbReference type="EC" id="1.11.1.7"/>
    </reaction>
</comment>
<dbReference type="GO" id="GO:0046872">
    <property type="term" value="F:metal ion binding"/>
    <property type="evidence" value="ECO:0007669"/>
    <property type="project" value="UniProtKB-UniRule"/>
</dbReference>
<feature type="active site" description="Proton acceptor" evidence="12">
    <location>
        <position position="84"/>
    </location>
</feature>
<organism evidence="18 19">
    <name type="scientific">Quercus suber</name>
    <name type="common">Cork oak</name>
    <dbReference type="NCBI Taxonomy" id="58331"/>
    <lineage>
        <taxon>Eukaryota</taxon>
        <taxon>Viridiplantae</taxon>
        <taxon>Streptophyta</taxon>
        <taxon>Embryophyta</taxon>
        <taxon>Tracheophyta</taxon>
        <taxon>Spermatophyta</taxon>
        <taxon>Magnoliopsida</taxon>
        <taxon>eudicotyledons</taxon>
        <taxon>Gunneridae</taxon>
        <taxon>Pentapetalae</taxon>
        <taxon>rosids</taxon>
        <taxon>fabids</taxon>
        <taxon>Fagales</taxon>
        <taxon>Fagaceae</taxon>
        <taxon>Quercus</taxon>
    </lineage>
</organism>
<dbReference type="GO" id="GO:0042744">
    <property type="term" value="P:hydrogen peroxide catabolic process"/>
    <property type="evidence" value="ECO:0007669"/>
    <property type="project" value="UniProtKB-KW"/>
</dbReference>
<evidence type="ECO:0000256" key="12">
    <source>
        <dbReference type="PIRSR" id="PIRSR600823-1"/>
    </source>
</evidence>
<dbReference type="GO" id="GO:0005576">
    <property type="term" value="C:extracellular region"/>
    <property type="evidence" value="ECO:0007669"/>
    <property type="project" value="UniProtKB-SubCell"/>
</dbReference>
<comment type="function">
    <text evidence="2">Removal of H(2)O(2), oxidation of toxic reductants, biosynthesis and degradation of lignin, suberization, auxin catabolism, response to environmental stresses such as wounding, pathogen attack and oxidative stress. These functions might be dependent on each isozyme/isoform in each plant tissue.</text>
</comment>
<keyword evidence="16" id="KW-0732">Signal</keyword>
<dbReference type="EMBL" id="PKMF04000268">
    <property type="protein sequence ID" value="KAK7840141.1"/>
    <property type="molecule type" value="Genomic_DNA"/>
</dbReference>
<evidence type="ECO:0000256" key="7">
    <source>
        <dbReference type="ARBA" id="ARBA00022723"/>
    </source>
</evidence>
<dbReference type="Pfam" id="PF00141">
    <property type="entry name" value="peroxidase"/>
    <property type="match status" value="1"/>
</dbReference>
<dbReference type="PANTHER" id="PTHR31235">
    <property type="entry name" value="PEROXIDASE 25-RELATED"/>
    <property type="match status" value="1"/>
</dbReference>
<dbReference type="GO" id="GO:0140825">
    <property type="term" value="F:lactoperoxidase activity"/>
    <property type="evidence" value="ECO:0007669"/>
    <property type="project" value="UniProtKB-EC"/>
</dbReference>
<evidence type="ECO:0000313" key="19">
    <source>
        <dbReference type="Proteomes" id="UP000237347"/>
    </source>
</evidence>
<dbReference type="InterPro" id="IPR019794">
    <property type="entry name" value="Peroxidases_AS"/>
</dbReference>
<dbReference type="InterPro" id="IPR010255">
    <property type="entry name" value="Haem_peroxidase_sf"/>
</dbReference>
<dbReference type="InterPro" id="IPR033905">
    <property type="entry name" value="Secretory_peroxidase"/>
</dbReference>
<keyword evidence="5 16" id="KW-0575">Peroxidase</keyword>
<reference evidence="18 19" key="1">
    <citation type="journal article" date="2018" name="Sci. Data">
        <title>The draft genome sequence of cork oak.</title>
        <authorList>
            <person name="Ramos A.M."/>
            <person name="Usie A."/>
            <person name="Barbosa P."/>
            <person name="Barros P.M."/>
            <person name="Capote T."/>
            <person name="Chaves I."/>
            <person name="Simoes F."/>
            <person name="Abreu I."/>
            <person name="Carrasquinho I."/>
            <person name="Faro C."/>
            <person name="Guimaraes J.B."/>
            <person name="Mendonca D."/>
            <person name="Nobrega F."/>
            <person name="Rodrigues L."/>
            <person name="Saibo N.J.M."/>
            <person name="Varela M.C."/>
            <person name="Egas C."/>
            <person name="Matos J."/>
            <person name="Miguel C.M."/>
            <person name="Oliveira M.M."/>
            <person name="Ricardo C.P."/>
            <person name="Goncalves S."/>
        </authorList>
    </citation>
    <scope>NUCLEOTIDE SEQUENCE [LARGE SCALE GENOMIC DNA]</scope>
    <source>
        <strain evidence="19">cv. HL8</strain>
    </source>
</reference>
<evidence type="ECO:0000256" key="11">
    <source>
        <dbReference type="ARBA" id="ARBA00023324"/>
    </source>
</evidence>
<comment type="caution">
    <text evidence="18">The sequence shown here is derived from an EMBL/GenBank/DDBJ whole genome shotgun (WGS) entry which is preliminary data.</text>
</comment>
<comment type="cofactor">
    <cofactor evidence="13 16">
        <name>Ca(2+)</name>
        <dbReference type="ChEBI" id="CHEBI:29108"/>
    </cofactor>
    <text evidence="13 16">Binds 2 calcium ions per subunit.</text>
</comment>
<dbReference type="CDD" id="cd00693">
    <property type="entry name" value="secretory_peroxidase"/>
    <property type="match status" value="1"/>
</dbReference>
<dbReference type="PROSITE" id="PS50873">
    <property type="entry name" value="PEROXIDASE_4"/>
    <property type="match status" value="1"/>
</dbReference>
<evidence type="ECO:0000259" key="17">
    <source>
        <dbReference type="PROSITE" id="PS50873"/>
    </source>
</evidence>
<feature type="binding site" description="axial binding residue" evidence="13">
    <location>
        <position position="169"/>
    </location>
    <ligand>
        <name>heme b</name>
        <dbReference type="ChEBI" id="CHEBI:60344"/>
    </ligand>
    <ligandPart>
        <name>Fe</name>
        <dbReference type="ChEBI" id="CHEBI:18248"/>
    </ligandPart>
</feature>
<feature type="binding site" evidence="13">
    <location>
        <position position="216"/>
    </location>
    <ligand>
        <name>Ca(2+)</name>
        <dbReference type="ChEBI" id="CHEBI:29108"/>
        <label>2</label>
    </ligand>
</feature>
<keyword evidence="13 16" id="KW-0106">Calcium</keyword>
<dbReference type="GO" id="GO:0006979">
    <property type="term" value="P:response to oxidative stress"/>
    <property type="evidence" value="ECO:0007669"/>
    <property type="project" value="UniProtKB-UniRule"/>
</dbReference>
<dbReference type="PROSITE" id="PS00436">
    <property type="entry name" value="PEROXIDASE_2"/>
    <property type="match status" value="1"/>
</dbReference>
<keyword evidence="6 16" id="KW-0349">Heme</keyword>
<comment type="subcellular location">
    <subcellularLocation>
        <location evidence="16">Secreted</location>
    </subcellularLocation>
</comment>
<name>A0AAW0KQ64_QUESU</name>
<accession>A0AAW0KQ64</accession>
<evidence type="ECO:0000256" key="13">
    <source>
        <dbReference type="PIRSR" id="PIRSR600823-3"/>
    </source>
</evidence>
<feature type="binding site" evidence="13">
    <location>
        <position position="94"/>
    </location>
    <ligand>
        <name>Ca(2+)</name>
        <dbReference type="ChEBI" id="CHEBI:29108"/>
        <label>1</label>
    </ligand>
</feature>
<evidence type="ECO:0000256" key="14">
    <source>
        <dbReference type="PIRSR" id="PIRSR600823-4"/>
    </source>
</evidence>
<dbReference type="FunFam" id="1.10.420.10:FF:000001">
    <property type="entry name" value="Peroxidase"/>
    <property type="match status" value="1"/>
</dbReference>
<comment type="similarity">
    <text evidence="16">Belongs to the peroxidase family. Classical plant (class III) peroxidase subfamily.</text>
</comment>
<dbReference type="Gene3D" id="1.10.420.10">
    <property type="entry name" value="Peroxidase, domain 2"/>
    <property type="match status" value="1"/>
</dbReference>
<feature type="signal peptide" evidence="16">
    <location>
        <begin position="1"/>
        <end position="19"/>
    </location>
</feature>
<feature type="binding site" evidence="13">
    <location>
        <position position="106"/>
    </location>
    <ligand>
        <name>Ca(2+)</name>
        <dbReference type="ChEBI" id="CHEBI:29108"/>
        <label>1</label>
    </ligand>
</feature>